<reference evidence="10 11" key="1">
    <citation type="journal article" date="2016" name="Nat. Commun.">
        <title>Thousands of microbial genomes shed light on interconnected biogeochemical processes in an aquifer system.</title>
        <authorList>
            <person name="Anantharaman K."/>
            <person name="Brown C.T."/>
            <person name="Hug L.A."/>
            <person name="Sharon I."/>
            <person name="Castelle C.J."/>
            <person name="Probst A.J."/>
            <person name="Thomas B.C."/>
            <person name="Singh A."/>
            <person name="Wilkins M.J."/>
            <person name="Karaoz U."/>
            <person name="Brodie E.L."/>
            <person name="Williams K.H."/>
            <person name="Hubbard S.S."/>
            <person name="Banfield J.F."/>
        </authorList>
    </citation>
    <scope>NUCLEOTIDE SEQUENCE [LARGE SCALE GENOMIC DNA]</scope>
</reference>
<keyword evidence="4 5" id="KW-0975">Bacterial flagellum</keyword>
<dbReference type="InterPro" id="IPR001444">
    <property type="entry name" value="Flag_bb_rod_N"/>
</dbReference>
<evidence type="ECO:0000259" key="7">
    <source>
        <dbReference type="Pfam" id="PF06429"/>
    </source>
</evidence>
<feature type="domain" description="Flagellar hook protein FlgE/F/G-like D1" evidence="9">
    <location>
        <begin position="83"/>
        <end position="141"/>
    </location>
</feature>
<dbReference type="InterPro" id="IPR011491">
    <property type="entry name" value="FlgE_D2"/>
</dbReference>
<dbReference type="GO" id="GO:0071978">
    <property type="term" value="P:bacterial-type flagellum-dependent swarming motility"/>
    <property type="evidence" value="ECO:0007669"/>
    <property type="project" value="TreeGrafter"/>
</dbReference>
<dbReference type="InterPro" id="IPR010930">
    <property type="entry name" value="Flg_bb/hook_C_dom"/>
</dbReference>
<feature type="domain" description="Flagellar hook protein FlgE D2" evidence="8">
    <location>
        <begin position="169"/>
        <end position="366"/>
    </location>
</feature>
<dbReference type="GO" id="GO:0009424">
    <property type="term" value="C:bacterial-type flagellum hook"/>
    <property type="evidence" value="ECO:0007669"/>
    <property type="project" value="TreeGrafter"/>
</dbReference>
<dbReference type="SUPFAM" id="SSF117143">
    <property type="entry name" value="Flagellar hook protein flgE"/>
    <property type="match status" value="1"/>
</dbReference>
<organism evidence="10 11">
    <name type="scientific">Candidatus Lambdaproteobacteria bacterium RIFOXYD2_FULL_50_16</name>
    <dbReference type="NCBI Taxonomy" id="1817772"/>
    <lineage>
        <taxon>Bacteria</taxon>
        <taxon>Pseudomonadati</taxon>
        <taxon>Pseudomonadota</taxon>
        <taxon>Candidatus Lambdaproteobacteria</taxon>
    </lineage>
</organism>
<dbReference type="PANTHER" id="PTHR30435">
    <property type="entry name" value="FLAGELLAR PROTEIN"/>
    <property type="match status" value="1"/>
</dbReference>
<evidence type="ECO:0000259" key="6">
    <source>
        <dbReference type="Pfam" id="PF00460"/>
    </source>
</evidence>
<feature type="domain" description="Flagellar basal body rod protein N-terminal" evidence="6">
    <location>
        <begin position="5"/>
        <end position="35"/>
    </location>
</feature>
<dbReference type="Gene3D" id="2.60.98.20">
    <property type="entry name" value="Flagellar hook protein FlgE"/>
    <property type="match status" value="1"/>
</dbReference>
<dbReference type="Proteomes" id="UP000178449">
    <property type="component" value="Unassembled WGS sequence"/>
</dbReference>
<accession>A0A1F6GB76</accession>
<evidence type="ECO:0000313" key="10">
    <source>
        <dbReference type="EMBL" id="OGG95363.1"/>
    </source>
</evidence>
<sequence length="487" mass="52131">MLGSLYTGASGVRTHSSEMTVTGSNIANVNTVGYKYNRVNFEDLVSTSVEGGTKIGKGVNIADIQNMHSQGSFETTENETDLAIDGQGFFTVADQTGKVFYTRAGQFTFDKAGFLTTQDGKFLQVKDVNNDTGETSGTKKKINILDQIDPPKATGDGVKDKTGVNIVANLDANVKPPVLQVDYENVTSDMYNFSTSITVYDSKGQEHAINVVFRKLPDTPPQIDPATGAQIPNTEVKNQWQWMALSPGEDLEAGIPGTMKAVGGGFLQMSNDGRLVSDIPGEVVVPPPPADPALPQLPPTMERRVKVEGTPSQIGFNFVGSGAAQLIGFKFGKGSNPDDPLDTRTGVDGVTQFANEYKLIEANADGMKSGKIESISVKQDGTIMGSFDSGNNKALGRVVVTDFKARNKLKQLGQNLFQQTFEAGTAIETDPGQGGAGTVNAKTLERSNVELSNEFVNMIEGQRAFQANAKTVTTADEVLSDMIQMKR</sequence>
<evidence type="ECO:0000256" key="5">
    <source>
        <dbReference type="RuleBase" id="RU362116"/>
    </source>
</evidence>
<dbReference type="Pfam" id="PF07559">
    <property type="entry name" value="FlgE_D2"/>
    <property type="match status" value="1"/>
</dbReference>
<dbReference type="EMBL" id="MFNE01000024">
    <property type="protein sequence ID" value="OGG95363.1"/>
    <property type="molecule type" value="Genomic_DNA"/>
</dbReference>
<dbReference type="AlphaFoldDB" id="A0A1F6GB76"/>
<evidence type="ECO:0000256" key="3">
    <source>
        <dbReference type="ARBA" id="ARBA00019015"/>
    </source>
</evidence>
<comment type="caution">
    <text evidence="10">The sequence shown here is derived from an EMBL/GenBank/DDBJ whole genome shotgun (WGS) entry which is preliminary data.</text>
</comment>
<dbReference type="Pfam" id="PF22692">
    <property type="entry name" value="LlgE_F_G_D1"/>
    <property type="match status" value="1"/>
</dbReference>
<comment type="similarity">
    <text evidence="2 5">Belongs to the flagella basal body rod proteins family.</text>
</comment>
<dbReference type="InterPro" id="IPR037925">
    <property type="entry name" value="FlgE/F/G-like"/>
</dbReference>
<name>A0A1F6GB76_9PROT</name>
<dbReference type="Pfam" id="PF00460">
    <property type="entry name" value="Flg_bb_rod"/>
    <property type="match status" value="1"/>
</dbReference>
<dbReference type="InterPro" id="IPR037058">
    <property type="entry name" value="Falgellar_hook_FlgE_sf"/>
</dbReference>
<evidence type="ECO:0000313" key="11">
    <source>
        <dbReference type="Proteomes" id="UP000178449"/>
    </source>
</evidence>
<dbReference type="Pfam" id="PF06429">
    <property type="entry name" value="Flg_bbr_C"/>
    <property type="match status" value="1"/>
</dbReference>
<dbReference type="GO" id="GO:0005829">
    <property type="term" value="C:cytosol"/>
    <property type="evidence" value="ECO:0007669"/>
    <property type="project" value="TreeGrafter"/>
</dbReference>
<evidence type="ECO:0000259" key="9">
    <source>
        <dbReference type="Pfam" id="PF22692"/>
    </source>
</evidence>
<gene>
    <name evidence="10" type="ORF">A2527_07530</name>
</gene>
<evidence type="ECO:0000259" key="8">
    <source>
        <dbReference type="Pfam" id="PF07559"/>
    </source>
</evidence>
<comment type="subcellular location">
    <subcellularLocation>
        <location evidence="1 5">Bacterial flagellum basal body</location>
    </subcellularLocation>
</comment>
<dbReference type="STRING" id="1817772.A2527_07530"/>
<dbReference type="NCBIfam" id="TIGR03506">
    <property type="entry name" value="FlgEFG_subfam"/>
    <property type="match status" value="1"/>
</dbReference>
<evidence type="ECO:0000256" key="4">
    <source>
        <dbReference type="ARBA" id="ARBA00023143"/>
    </source>
</evidence>
<evidence type="ECO:0000256" key="1">
    <source>
        <dbReference type="ARBA" id="ARBA00004117"/>
    </source>
</evidence>
<evidence type="ECO:0000256" key="2">
    <source>
        <dbReference type="ARBA" id="ARBA00009677"/>
    </source>
</evidence>
<proteinExistence type="inferred from homology"/>
<dbReference type="GO" id="GO:0009425">
    <property type="term" value="C:bacterial-type flagellum basal body"/>
    <property type="evidence" value="ECO:0007669"/>
    <property type="project" value="UniProtKB-SubCell"/>
</dbReference>
<dbReference type="PANTHER" id="PTHR30435:SF1">
    <property type="entry name" value="FLAGELLAR HOOK PROTEIN FLGE"/>
    <property type="match status" value="1"/>
</dbReference>
<dbReference type="InterPro" id="IPR020013">
    <property type="entry name" value="Flagellar_FlgE/F/G"/>
</dbReference>
<protein>
    <recommendedName>
        <fullName evidence="3 5">Flagellar hook protein FlgE</fullName>
    </recommendedName>
</protein>
<comment type="function">
    <text evidence="5">A flexible structure which links the flagellar filament to the drive apparatus in the basal body.</text>
</comment>
<feature type="domain" description="Flagellar basal-body/hook protein C-terminal" evidence="7">
    <location>
        <begin position="443"/>
        <end position="485"/>
    </location>
</feature>
<dbReference type="InterPro" id="IPR053967">
    <property type="entry name" value="LlgE_F_G-like_D1"/>
</dbReference>